<keyword evidence="3" id="KW-1185">Reference proteome</keyword>
<reference evidence="2" key="1">
    <citation type="submission" date="2021-01" db="EMBL/GenBank/DDBJ databases">
        <authorList>
            <person name="Zahm M."/>
            <person name="Roques C."/>
            <person name="Cabau C."/>
            <person name="Klopp C."/>
            <person name="Donnadieu C."/>
            <person name="Jouanno E."/>
            <person name="Lampietro C."/>
            <person name="Louis A."/>
            <person name="Herpin A."/>
            <person name="Echchiki A."/>
            <person name="Berthelot C."/>
            <person name="Parey E."/>
            <person name="Roest-Crollius H."/>
            <person name="Braasch I."/>
            <person name="Postlethwait J."/>
            <person name="Bobe J."/>
            <person name="Montfort J."/>
            <person name="Bouchez O."/>
            <person name="Begum T."/>
            <person name="Mejri S."/>
            <person name="Adams A."/>
            <person name="Chen W.-J."/>
            <person name="Guiguen Y."/>
        </authorList>
    </citation>
    <scope>NUCLEOTIDE SEQUENCE</scope>
    <source>
        <tissue evidence="2">Blood</tissue>
    </source>
</reference>
<evidence type="ECO:0000313" key="3">
    <source>
        <dbReference type="Proteomes" id="UP000829720"/>
    </source>
</evidence>
<evidence type="ECO:0000313" key="2">
    <source>
        <dbReference type="EMBL" id="KAI1903892.1"/>
    </source>
</evidence>
<organism evidence="2 3">
    <name type="scientific">Albula goreensis</name>
    <dbReference type="NCBI Taxonomy" id="1534307"/>
    <lineage>
        <taxon>Eukaryota</taxon>
        <taxon>Metazoa</taxon>
        <taxon>Chordata</taxon>
        <taxon>Craniata</taxon>
        <taxon>Vertebrata</taxon>
        <taxon>Euteleostomi</taxon>
        <taxon>Actinopterygii</taxon>
        <taxon>Neopterygii</taxon>
        <taxon>Teleostei</taxon>
        <taxon>Albuliformes</taxon>
        <taxon>Albulidae</taxon>
        <taxon>Albula</taxon>
    </lineage>
</organism>
<feature type="compositionally biased region" description="Polar residues" evidence="1">
    <location>
        <begin position="141"/>
        <end position="151"/>
    </location>
</feature>
<evidence type="ECO:0000256" key="1">
    <source>
        <dbReference type="SAM" id="MobiDB-lite"/>
    </source>
</evidence>
<feature type="region of interest" description="Disordered" evidence="1">
    <location>
        <begin position="135"/>
        <end position="165"/>
    </location>
</feature>
<gene>
    <name evidence="2" type="ORF">AGOR_G00000090</name>
</gene>
<sequence>MKRRDTPRVKHQPSLKDMPRLFPKQCLSEVDEDVRRKAEAVFASALREEDIKDALSLFTVPEDCPIGLNQAKEHELLKEMEEQRSEESTKRKNTLRLMRSHSLSSRLPVSAEWALSVVSPLLSPSTALLLMLLPPTSQSSRGSPSVGTTALGSRLKTMNRPLKAC</sequence>
<name>A0A8T3E3N3_9TELE</name>
<accession>A0A8T3E3N3</accession>
<protein>
    <submittedName>
        <fullName evidence="2">Uncharacterized protein</fullName>
    </submittedName>
</protein>
<dbReference type="OrthoDB" id="8936257at2759"/>
<dbReference type="Proteomes" id="UP000829720">
    <property type="component" value="Unassembled WGS sequence"/>
</dbReference>
<proteinExistence type="predicted"/>
<comment type="caution">
    <text evidence="2">The sequence shown here is derived from an EMBL/GenBank/DDBJ whole genome shotgun (WGS) entry which is preliminary data.</text>
</comment>
<dbReference type="AlphaFoldDB" id="A0A8T3E3N3"/>
<dbReference type="EMBL" id="JAERUA010000001">
    <property type="protein sequence ID" value="KAI1903892.1"/>
    <property type="molecule type" value="Genomic_DNA"/>
</dbReference>